<dbReference type="EMBL" id="CAJVPI010001334">
    <property type="protein sequence ID" value="CAG8607705.1"/>
    <property type="molecule type" value="Genomic_DNA"/>
</dbReference>
<evidence type="ECO:0000313" key="2">
    <source>
        <dbReference type="Proteomes" id="UP000789739"/>
    </source>
</evidence>
<sequence length="70" mass="8246">DAALIMRDWIQPRISYQSETSVVASNESVKDLTLVEILLNKTEFQQELDPGKEEFLNLHLIRKNEKQVFW</sequence>
<organism evidence="1 2">
    <name type="scientific">Paraglomus brasilianum</name>
    <dbReference type="NCBI Taxonomy" id="144538"/>
    <lineage>
        <taxon>Eukaryota</taxon>
        <taxon>Fungi</taxon>
        <taxon>Fungi incertae sedis</taxon>
        <taxon>Mucoromycota</taxon>
        <taxon>Glomeromycotina</taxon>
        <taxon>Glomeromycetes</taxon>
        <taxon>Paraglomerales</taxon>
        <taxon>Paraglomeraceae</taxon>
        <taxon>Paraglomus</taxon>
    </lineage>
</organism>
<keyword evidence="2" id="KW-1185">Reference proteome</keyword>
<dbReference type="Proteomes" id="UP000789739">
    <property type="component" value="Unassembled WGS sequence"/>
</dbReference>
<comment type="caution">
    <text evidence="1">The sequence shown here is derived from an EMBL/GenBank/DDBJ whole genome shotgun (WGS) entry which is preliminary data.</text>
</comment>
<accession>A0A9N9CNR5</accession>
<gene>
    <name evidence="1" type="ORF">PBRASI_LOCUS7993</name>
</gene>
<feature type="non-terminal residue" evidence="1">
    <location>
        <position position="70"/>
    </location>
</feature>
<protein>
    <submittedName>
        <fullName evidence="1">10110_t:CDS:1</fullName>
    </submittedName>
</protein>
<proteinExistence type="predicted"/>
<name>A0A9N9CNR5_9GLOM</name>
<dbReference type="AlphaFoldDB" id="A0A9N9CNR5"/>
<evidence type="ECO:0000313" key="1">
    <source>
        <dbReference type="EMBL" id="CAG8607705.1"/>
    </source>
</evidence>
<reference evidence="1" key="1">
    <citation type="submission" date="2021-06" db="EMBL/GenBank/DDBJ databases">
        <authorList>
            <person name="Kallberg Y."/>
            <person name="Tangrot J."/>
            <person name="Rosling A."/>
        </authorList>
    </citation>
    <scope>NUCLEOTIDE SEQUENCE</scope>
    <source>
        <strain evidence="1">BR232B</strain>
    </source>
</reference>